<evidence type="ECO:0000256" key="5">
    <source>
        <dbReference type="ARBA" id="ARBA00022741"/>
    </source>
</evidence>
<dbReference type="PANTHER" id="PTHR20858:SF19">
    <property type="entry name" value="PYRIDOXINE KINASE"/>
    <property type="match status" value="1"/>
</dbReference>
<dbReference type="GO" id="GO:0008902">
    <property type="term" value="F:hydroxymethylpyrimidine kinase activity"/>
    <property type="evidence" value="ECO:0007669"/>
    <property type="project" value="TreeGrafter"/>
</dbReference>
<reference evidence="15 16" key="1">
    <citation type="submission" date="2017-05" db="EMBL/GenBank/DDBJ databases">
        <title>Vagococcus spp. assemblies.</title>
        <authorList>
            <person name="Gulvik C.A."/>
        </authorList>
    </citation>
    <scope>NUCLEOTIDE SEQUENCE [LARGE SCALE GENOMIC DNA]</scope>
    <source>
        <strain evidence="15 16">SS1714</strain>
    </source>
</reference>
<comment type="catalytic activity">
    <reaction evidence="13">
        <text>pyridoxal + ATP = pyridoxal 5'-phosphate + ADP + H(+)</text>
        <dbReference type="Rhea" id="RHEA:10224"/>
        <dbReference type="ChEBI" id="CHEBI:15378"/>
        <dbReference type="ChEBI" id="CHEBI:17310"/>
        <dbReference type="ChEBI" id="CHEBI:30616"/>
        <dbReference type="ChEBI" id="CHEBI:456216"/>
        <dbReference type="ChEBI" id="CHEBI:597326"/>
        <dbReference type="EC" id="2.7.1.35"/>
    </reaction>
</comment>
<keyword evidence="7" id="KW-0067">ATP-binding</keyword>
<dbReference type="GO" id="GO:0046872">
    <property type="term" value="F:metal ion binding"/>
    <property type="evidence" value="ECO:0007669"/>
    <property type="project" value="UniProtKB-KW"/>
</dbReference>
<dbReference type="GO" id="GO:0008972">
    <property type="term" value="F:phosphomethylpyrimidine kinase activity"/>
    <property type="evidence" value="ECO:0007669"/>
    <property type="project" value="InterPro"/>
</dbReference>
<evidence type="ECO:0000313" key="16">
    <source>
        <dbReference type="Proteomes" id="UP000288028"/>
    </source>
</evidence>
<dbReference type="Proteomes" id="UP000288028">
    <property type="component" value="Unassembled WGS sequence"/>
</dbReference>
<dbReference type="FunFam" id="3.40.1190.20:FF:000003">
    <property type="entry name" value="Phosphomethylpyrimidine kinase ThiD"/>
    <property type="match status" value="1"/>
</dbReference>
<dbReference type="EC" id="2.7.1.35" evidence="2"/>
<evidence type="ECO:0000256" key="9">
    <source>
        <dbReference type="ARBA" id="ARBA00042307"/>
    </source>
</evidence>
<keyword evidence="5" id="KW-0547">Nucleotide-binding</keyword>
<sequence length="298" mass="32791">MSAYQTSYVSAFFLLKNRMMEKIMKRVLTIAGSDSLSGGGLQADLRTFEEYGVAGLNVVTCIVTVEAKTDIVEVHEVSLEMVEHQLEAVFKEEQQLDGIKIGMLASIEVAKLVAEFLKKQKNIPIVLDPVLALKESGLTTERDVIDFFKNELMPLAAVTTPNLREAELLSGIDPIDSLEKMKEAAQLIYQTGVKQVVIKGGQRIKGPVAYDLLYDGKQFRWFKHEKILNGFNNGAGCTFASAITAGLAKGYSVEKSVEKAKNFVYEAIEYGIPFLPGLGNVYQGGKSKESHSQNKSLL</sequence>
<dbReference type="GO" id="GO:0009228">
    <property type="term" value="P:thiamine biosynthetic process"/>
    <property type="evidence" value="ECO:0007669"/>
    <property type="project" value="InterPro"/>
</dbReference>
<keyword evidence="8" id="KW-0460">Magnesium</keyword>
<keyword evidence="4" id="KW-0479">Metal-binding</keyword>
<keyword evidence="6 15" id="KW-0418">Kinase</keyword>
<evidence type="ECO:0000256" key="8">
    <source>
        <dbReference type="ARBA" id="ARBA00022842"/>
    </source>
</evidence>
<dbReference type="InterPro" id="IPR013749">
    <property type="entry name" value="PM/HMP-P_kinase-1"/>
</dbReference>
<evidence type="ECO:0000259" key="14">
    <source>
        <dbReference type="Pfam" id="PF08543"/>
    </source>
</evidence>
<keyword evidence="3" id="KW-0808">Transferase</keyword>
<comment type="caution">
    <text evidence="15">The sequence shown here is derived from an EMBL/GenBank/DDBJ whole genome shotgun (WGS) entry which is preliminary data.</text>
</comment>
<dbReference type="InterPro" id="IPR004399">
    <property type="entry name" value="HMP/HMP-P_kinase_dom"/>
</dbReference>
<gene>
    <name evidence="15" type="ORF">CBF28_01155</name>
</gene>
<comment type="similarity">
    <text evidence="1">Belongs to the ThiD family.</text>
</comment>
<dbReference type="AlphaFoldDB" id="A0A430B8Z7"/>
<dbReference type="Pfam" id="PF08543">
    <property type="entry name" value="Phos_pyr_kin"/>
    <property type="match status" value="1"/>
</dbReference>
<proteinExistence type="inferred from homology"/>
<dbReference type="PANTHER" id="PTHR20858">
    <property type="entry name" value="PHOSPHOMETHYLPYRIMIDINE KINASE"/>
    <property type="match status" value="1"/>
</dbReference>
<evidence type="ECO:0000256" key="12">
    <source>
        <dbReference type="ARBA" id="ARBA00042531"/>
    </source>
</evidence>
<dbReference type="Gene3D" id="3.40.1190.20">
    <property type="match status" value="1"/>
</dbReference>
<name>A0A430B8Z7_9ENTE</name>
<evidence type="ECO:0000256" key="7">
    <source>
        <dbReference type="ARBA" id="ARBA00022840"/>
    </source>
</evidence>
<dbReference type="GO" id="GO:0005829">
    <property type="term" value="C:cytosol"/>
    <property type="evidence" value="ECO:0007669"/>
    <property type="project" value="TreeGrafter"/>
</dbReference>
<dbReference type="EMBL" id="NGKB01000001">
    <property type="protein sequence ID" value="RSU16824.1"/>
    <property type="molecule type" value="Genomic_DNA"/>
</dbReference>
<dbReference type="GO" id="GO:0005524">
    <property type="term" value="F:ATP binding"/>
    <property type="evidence" value="ECO:0007669"/>
    <property type="project" value="UniProtKB-KW"/>
</dbReference>
<protein>
    <recommendedName>
        <fullName evidence="2">pyridoxal kinase</fullName>
        <ecNumber evidence="2">2.7.1.35</ecNumber>
    </recommendedName>
    <alternativeName>
        <fullName evidence="10">PN/PL/PM kinase</fullName>
    </alternativeName>
    <alternativeName>
        <fullName evidence="11">Pyridoxal kinase</fullName>
    </alternativeName>
    <alternativeName>
        <fullName evidence="9">Pyridoxamine kinase</fullName>
    </alternativeName>
    <alternativeName>
        <fullName evidence="12">Vitamin B6 kinase</fullName>
    </alternativeName>
</protein>
<keyword evidence="16" id="KW-1185">Reference proteome</keyword>
<organism evidence="15 16">
    <name type="scientific">Vagococcus carniphilus</name>
    <dbReference type="NCBI Taxonomy" id="218144"/>
    <lineage>
        <taxon>Bacteria</taxon>
        <taxon>Bacillati</taxon>
        <taxon>Bacillota</taxon>
        <taxon>Bacilli</taxon>
        <taxon>Lactobacillales</taxon>
        <taxon>Enterococcaceae</taxon>
        <taxon>Vagococcus</taxon>
    </lineage>
</organism>
<evidence type="ECO:0000256" key="6">
    <source>
        <dbReference type="ARBA" id="ARBA00022777"/>
    </source>
</evidence>
<dbReference type="OrthoDB" id="9810880at2"/>
<dbReference type="NCBIfam" id="NF009078">
    <property type="entry name" value="PRK12413.1"/>
    <property type="match status" value="1"/>
</dbReference>
<accession>A0A430B8Z7</accession>
<dbReference type="NCBIfam" id="TIGR00097">
    <property type="entry name" value="HMP-P_kinase"/>
    <property type="match status" value="1"/>
</dbReference>
<evidence type="ECO:0000256" key="4">
    <source>
        <dbReference type="ARBA" id="ARBA00022723"/>
    </source>
</evidence>
<evidence type="ECO:0000256" key="3">
    <source>
        <dbReference type="ARBA" id="ARBA00022679"/>
    </source>
</evidence>
<dbReference type="CDD" id="cd01169">
    <property type="entry name" value="HMPP_kinase"/>
    <property type="match status" value="1"/>
</dbReference>
<dbReference type="SUPFAM" id="SSF53613">
    <property type="entry name" value="Ribokinase-like"/>
    <property type="match status" value="1"/>
</dbReference>
<evidence type="ECO:0000256" key="1">
    <source>
        <dbReference type="ARBA" id="ARBA00009879"/>
    </source>
</evidence>
<evidence type="ECO:0000256" key="10">
    <source>
        <dbReference type="ARBA" id="ARBA00042348"/>
    </source>
</evidence>
<dbReference type="InterPro" id="IPR029056">
    <property type="entry name" value="Ribokinase-like"/>
</dbReference>
<evidence type="ECO:0000256" key="11">
    <source>
        <dbReference type="ARBA" id="ARBA00042396"/>
    </source>
</evidence>
<dbReference type="GO" id="GO:0008478">
    <property type="term" value="F:pyridoxal kinase activity"/>
    <property type="evidence" value="ECO:0007669"/>
    <property type="project" value="UniProtKB-EC"/>
</dbReference>
<evidence type="ECO:0000313" key="15">
    <source>
        <dbReference type="EMBL" id="RSU16824.1"/>
    </source>
</evidence>
<feature type="domain" description="Pyridoxamine kinase/Phosphomethylpyrimidine kinase" evidence="14">
    <location>
        <begin position="34"/>
        <end position="279"/>
    </location>
</feature>
<evidence type="ECO:0000256" key="13">
    <source>
        <dbReference type="ARBA" id="ARBA00049293"/>
    </source>
</evidence>
<evidence type="ECO:0000256" key="2">
    <source>
        <dbReference type="ARBA" id="ARBA00012104"/>
    </source>
</evidence>